<name>A0A1I7VQJ0_LOALO</name>
<reference evidence="3" key="2">
    <citation type="submission" date="2016-11" db="UniProtKB">
        <authorList>
            <consortium name="WormBaseParasite"/>
        </authorList>
    </citation>
    <scope>IDENTIFICATION</scope>
</reference>
<dbReference type="GeneID" id="9950287"/>
<evidence type="ECO:0000313" key="2">
    <source>
        <dbReference type="Proteomes" id="UP000095285"/>
    </source>
</evidence>
<sequence length="81" mass="9302">MSQVEFAADINVIYNSIKSRRTDVTNDEQILIDISELDILSFWKLMTSENTETPEYSRAPLESYLETNLDSAKVARFAKPK</sequence>
<gene>
    <name evidence="1 3" type="ORF">LOAG_12820</name>
</gene>
<dbReference type="AlphaFoldDB" id="A0A1I7VQJ0"/>
<evidence type="ECO:0000313" key="1">
    <source>
        <dbReference type="EMBL" id="EFO15688.1"/>
    </source>
</evidence>
<keyword evidence="2" id="KW-1185">Reference proteome</keyword>
<dbReference type="KEGG" id="loa:LOAG_12820"/>
<dbReference type="WBParaSite" id="EN70_5147">
    <property type="protein sequence ID" value="EN70_5147"/>
    <property type="gene ID" value="EN70_5147"/>
</dbReference>
<dbReference type="Proteomes" id="UP000095285">
    <property type="component" value="Unassembled WGS sequence"/>
</dbReference>
<proteinExistence type="predicted"/>
<dbReference type="CTD" id="9950287"/>
<dbReference type="RefSeq" id="XP_003148380.1">
    <property type="nucleotide sequence ID" value="XM_003148332.2"/>
</dbReference>
<accession>A0A1I7VQJ0</accession>
<protein>
    <submittedName>
        <fullName evidence="3">Acyl carrier protein</fullName>
    </submittedName>
</protein>
<evidence type="ECO:0000313" key="3">
    <source>
        <dbReference type="WBParaSite" id="EN70_5147"/>
    </source>
</evidence>
<organism evidence="2 3">
    <name type="scientific">Loa loa</name>
    <name type="common">Eye worm</name>
    <name type="synonym">Filaria loa</name>
    <dbReference type="NCBI Taxonomy" id="7209"/>
    <lineage>
        <taxon>Eukaryota</taxon>
        <taxon>Metazoa</taxon>
        <taxon>Ecdysozoa</taxon>
        <taxon>Nematoda</taxon>
        <taxon>Chromadorea</taxon>
        <taxon>Rhabditida</taxon>
        <taxon>Spirurina</taxon>
        <taxon>Spiruromorpha</taxon>
        <taxon>Filarioidea</taxon>
        <taxon>Onchocercidae</taxon>
        <taxon>Loa</taxon>
    </lineage>
</organism>
<reference evidence="1 2" key="1">
    <citation type="submission" date="2012-04" db="EMBL/GenBank/DDBJ databases">
        <title>The Genome Sequence of Loa loa.</title>
        <authorList>
            <consortium name="The Broad Institute Genome Sequencing Platform"/>
            <consortium name="Broad Institute Genome Sequencing Center for Infectious Disease"/>
            <person name="Nutman T.B."/>
            <person name="Fink D.L."/>
            <person name="Russ C."/>
            <person name="Young S."/>
            <person name="Zeng Q."/>
            <person name="Gargeya S."/>
            <person name="Alvarado L."/>
            <person name="Berlin A."/>
            <person name="Chapman S.B."/>
            <person name="Chen Z."/>
            <person name="Freedman E."/>
            <person name="Gellesch M."/>
            <person name="Goldberg J."/>
            <person name="Griggs A."/>
            <person name="Gujja S."/>
            <person name="Heilman E.R."/>
            <person name="Heiman D."/>
            <person name="Howarth C."/>
            <person name="Mehta T."/>
            <person name="Neiman D."/>
            <person name="Pearson M."/>
            <person name="Roberts A."/>
            <person name="Saif S."/>
            <person name="Shea T."/>
            <person name="Shenoy N."/>
            <person name="Sisk P."/>
            <person name="Stolte C."/>
            <person name="Sykes S."/>
            <person name="White J."/>
            <person name="Yandava C."/>
            <person name="Haas B."/>
            <person name="Henn M.R."/>
            <person name="Nusbaum C."/>
            <person name="Birren B."/>
        </authorList>
    </citation>
    <scope>NUCLEOTIDE SEQUENCE [LARGE SCALE GENOMIC DNA]</scope>
</reference>
<dbReference type="EMBL" id="JH712390">
    <property type="protein sequence ID" value="EFO15688.1"/>
    <property type="molecule type" value="Genomic_DNA"/>
</dbReference>
<accession>A0A1S0TKL8</accession>